<dbReference type="GO" id="GO:0006508">
    <property type="term" value="P:proteolysis"/>
    <property type="evidence" value="ECO:0007669"/>
    <property type="project" value="UniProtKB-KW"/>
</dbReference>
<feature type="domain" description="Reverse transcriptase" evidence="8">
    <location>
        <begin position="8"/>
        <end position="128"/>
    </location>
</feature>
<name>A0A1U8Q5C8_NELNU</name>
<organism evidence="9 10">
    <name type="scientific">Nelumbo nucifera</name>
    <name type="common">Sacred lotus</name>
    <dbReference type="NCBI Taxonomy" id="4432"/>
    <lineage>
        <taxon>Eukaryota</taxon>
        <taxon>Viridiplantae</taxon>
        <taxon>Streptophyta</taxon>
        <taxon>Embryophyta</taxon>
        <taxon>Tracheophyta</taxon>
        <taxon>Spermatophyta</taxon>
        <taxon>Magnoliopsida</taxon>
        <taxon>Proteales</taxon>
        <taxon>Nelumbonaceae</taxon>
        <taxon>Nelumbo</taxon>
    </lineage>
</organism>
<dbReference type="KEGG" id="nnu:109114963"/>
<sequence>MVRDCFPIPTVDELLDVLHGAKIFSKIDLHSGYFQIRVHDGDIPKTAFRTHEGHYKFHVMPFGLSNALATFQATMNSVFFDDILVYSASWTDHLHHLDSVLSTLMHYNFYAKLPKCSFGEMKVKYLGHLISAEGVKALIHKRSVQWLTGLNKILSLLFVDFWA</sequence>
<dbReference type="OMA" id="VNDCKIL"/>
<evidence type="ECO:0000259" key="8">
    <source>
        <dbReference type="Pfam" id="PF00078"/>
    </source>
</evidence>
<dbReference type="GO" id="GO:0008233">
    <property type="term" value="F:peptidase activity"/>
    <property type="evidence" value="ECO:0007669"/>
    <property type="project" value="UniProtKB-KW"/>
</dbReference>
<dbReference type="FunFam" id="3.30.70.270:FF:000003">
    <property type="entry name" value="Transposon Ty3-G Gag-Pol polyprotein"/>
    <property type="match status" value="1"/>
</dbReference>
<dbReference type="PANTHER" id="PTHR24559">
    <property type="entry name" value="TRANSPOSON TY3-I GAG-POL POLYPROTEIN"/>
    <property type="match status" value="1"/>
</dbReference>
<dbReference type="AlphaFoldDB" id="A0A1U8Q5C8"/>
<dbReference type="GO" id="GO:0003964">
    <property type="term" value="F:RNA-directed DNA polymerase activity"/>
    <property type="evidence" value="ECO:0007669"/>
    <property type="project" value="UniProtKB-KW"/>
</dbReference>
<evidence type="ECO:0000313" key="10">
    <source>
        <dbReference type="RefSeq" id="XP_019054009.1"/>
    </source>
</evidence>
<dbReference type="GeneID" id="109114963"/>
<evidence type="ECO:0000256" key="2">
    <source>
        <dbReference type="ARBA" id="ARBA00022679"/>
    </source>
</evidence>
<keyword evidence="5" id="KW-0255">Endonuclease</keyword>
<dbReference type="PANTHER" id="PTHR24559:SF450">
    <property type="entry name" value="RNA-DIRECTED DNA POLYMERASE HOMOLOG"/>
    <property type="match status" value="1"/>
</dbReference>
<dbReference type="STRING" id="4432.A0A1U8Q5C8"/>
<keyword evidence="4" id="KW-0540">Nuclease</keyword>
<gene>
    <name evidence="10" type="primary">LOC109114963</name>
</gene>
<dbReference type="Pfam" id="PF00078">
    <property type="entry name" value="RVT_1"/>
    <property type="match status" value="1"/>
</dbReference>
<keyword evidence="7" id="KW-0695">RNA-directed DNA polymerase</keyword>
<evidence type="ECO:0000256" key="6">
    <source>
        <dbReference type="ARBA" id="ARBA00022801"/>
    </source>
</evidence>
<accession>A0A1U8Q5C8</accession>
<keyword evidence="2" id="KW-0808">Transferase</keyword>
<dbReference type="InterPro" id="IPR053134">
    <property type="entry name" value="RNA-dir_DNA_polymerase"/>
</dbReference>
<proteinExistence type="predicted"/>
<dbReference type="OrthoDB" id="2431547at2759"/>
<evidence type="ECO:0000256" key="1">
    <source>
        <dbReference type="ARBA" id="ARBA00022670"/>
    </source>
</evidence>
<dbReference type="Gene3D" id="3.10.10.10">
    <property type="entry name" value="HIV Type 1 Reverse Transcriptase, subunit A, domain 1"/>
    <property type="match status" value="1"/>
</dbReference>
<keyword evidence="3" id="KW-0548">Nucleotidyltransferase</keyword>
<dbReference type="GO" id="GO:0004519">
    <property type="term" value="F:endonuclease activity"/>
    <property type="evidence" value="ECO:0007669"/>
    <property type="project" value="UniProtKB-KW"/>
</dbReference>
<keyword evidence="9" id="KW-1185">Reference proteome</keyword>
<evidence type="ECO:0000256" key="4">
    <source>
        <dbReference type="ARBA" id="ARBA00022722"/>
    </source>
</evidence>
<keyword evidence="1" id="KW-0645">Protease</keyword>
<dbReference type="InterPro" id="IPR043502">
    <property type="entry name" value="DNA/RNA_pol_sf"/>
</dbReference>
<dbReference type="InterPro" id="IPR043128">
    <property type="entry name" value="Rev_trsase/Diguanyl_cyclase"/>
</dbReference>
<dbReference type="InParanoid" id="A0A1U8Q5C8"/>
<dbReference type="InterPro" id="IPR000477">
    <property type="entry name" value="RT_dom"/>
</dbReference>
<evidence type="ECO:0000313" key="9">
    <source>
        <dbReference type="Proteomes" id="UP000189703"/>
    </source>
</evidence>
<reference evidence="10" key="1">
    <citation type="submission" date="2025-08" db="UniProtKB">
        <authorList>
            <consortium name="RefSeq"/>
        </authorList>
    </citation>
    <scope>IDENTIFICATION</scope>
</reference>
<evidence type="ECO:0000256" key="3">
    <source>
        <dbReference type="ARBA" id="ARBA00022695"/>
    </source>
</evidence>
<evidence type="ECO:0000256" key="5">
    <source>
        <dbReference type="ARBA" id="ARBA00022759"/>
    </source>
</evidence>
<dbReference type="FunFam" id="3.10.10.10:FF:000007">
    <property type="entry name" value="Retrovirus-related Pol polyprotein from transposon 17.6-like Protein"/>
    <property type="match status" value="1"/>
</dbReference>
<dbReference type="RefSeq" id="XP_019054009.1">
    <property type="nucleotide sequence ID" value="XM_019198464.1"/>
</dbReference>
<dbReference type="Gene3D" id="3.30.70.270">
    <property type="match status" value="1"/>
</dbReference>
<keyword evidence="6" id="KW-0378">Hydrolase</keyword>
<protein>
    <submittedName>
        <fullName evidence="10">Uncharacterized protein LOC109114963</fullName>
    </submittedName>
</protein>
<dbReference type="Proteomes" id="UP000189703">
    <property type="component" value="Unplaced"/>
</dbReference>
<dbReference type="CDD" id="cd01647">
    <property type="entry name" value="RT_LTR"/>
    <property type="match status" value="1"/>
</dbReference>
<dbReference type="SUPFAM" id="SSF56672">
    <property type="entry name" value="DNA/RNA polymerases"/>
    <property type="match status" value="1"/>
</dbReference>
<evidence type="ECO:0000256" key="7">
    <source>
        <dbReference type="ARBA" id="ARBA00022918"/>
    </source>
</evidence>